<dbReference type="AlphaFoldDB" id="A0AAJ2EQN1"/>
<comment type="caution">
    <text evidence="1">The sequence shown here is derived from an EMBL/GenBank/DDBJ whole genome shotgun (WGS) entry which is preliminary data.</text>
</comment>
<dbReference type="Pfam" id="PF19551">
    <property type="entry name" value="DUF6074"/>
    <property type="match status" value="1"/>
</dbReference>
<organism evidence="1 2">
    <name type="scientific">Agrobacterium larrymoorei</name>
    <dbReference type="NCBI Taxonomy" id="160699"/>
    <lineage>
        <taxon>Bacteria</taxon>
        <taxon>Pseudomonadati</taxon>
        <taxon>Pseudomonadota</taxon>
        <taxon>Alphaproteobacteria</taxon>
        <taxon>Hyphomicrobiales</taxon>
        <taxon>Rhizobiaceae</taxon>
        <taxon>Rhizobium/Agrobacterium group</taxon>
        <taxon>Agrobacterium</taxon>
    </lineage>
</organism>
<protein>
    <submittedName>
        <fullName evidence="1">Holliday junction resolvasome RuvABC DNA-binding subunit</fullName>
    </submittedName>
</protein>
<sequence length="139" mass="16129">MRGGAVVVTGCVSETRRRAANNRFPFASADFVNYVARKTWEPILKLSGVRVPKRSEVIAFPVKNRVRDIHRCVDMLETLHGDQANRFWRDECRALAQHLTELGYDETAMRREVMEFQNAVQTQLWAQSQTEEAVRRDTY</sequence>
<name>A0AAJ2EQN1_9HYPH</name>
<dbReference type="InterPro" id="IPR045720">
    <property type="entry name" value="DUF6074"/>
</dbReference>
<dbReference type="Proteomes" id="UP001255601">
    <property type="component" value="Unassembled WGS sequence"/>
</dbReference>
<keyword evidence="1" id="KW-0238">DNA-binding</keyword>
<evidence type="ECO:0000313" key="2">
    <source>
        <dbReference type="Proteomes" id="UP001255601"/>
    </source>
</evidence>
<dbReference type="EMBL" id="JAVIZC010000001">
    <property type="protein sequence ID" value="MDR6101231.1"/>
    <property type="molecule type" value="Genomic_DNA"/>
</dbReference>
<reference evidence="1" key="1">
    <citation type="submission" date="2023-08" db="EMBL/GenBank/DDBJ databases">
        <title>Functional and genomic diversity of the sorghum phyllosphere microbiome.</title>
        <authorList>
            <person name="Shade A."/>
        </authorList>
    </citation>
    <scope>NUCLEOTIDE SEQUENCE</scope>
    <source>
        <strain evidence="1">SORGH_AS_0974</strain>
    </source>
</reference>
<proteinExistence type="predicted"/>
<gene>
    <name evidence="1" type="ORF">QE369_001409</name>
</gene>
<evidence type="ECO:0000313" key="1">
    <source>
        <dbReference type="EMBL" id="MDR6101231.1"/>
    </source>
</evidence>
<accession>A0AAJ2EQN1</accession>
<dbReference type="GO" id="GO:0003677">
    <property type="term" value="F:DNA binding"/>
    <property type="evidence" value="ECO:0007669"/>
    <property type="project" value="UniProtKB-KW"/>
</dbReference>